<evidence type="ECO:0000313" key="2">
    <source>
        <dbReference type="Proteomes" id="UP000027931"/>
    </source>
</evidence>
<gene>
    <name evidence="1" type="ORF">EL26_04170</name>
</gene>
<sequence>MFFLLRGGYLGDGLHDFEYVFKLAAERFADVFGVGGADVAGSVFDLGEERGAEIGLFAEASLGEAGENPGFLEIGFLGFDQHAGRSSDSRVAPFFMM</sequence>
<keyword evidence="2" id="KW-1185">Reference proteome</keyword>
<protein>
    <submittedName>
        <fullName evidence="1">Uncharacterized protein</fullName>
    </submittedName>
</protein>
<dbReference type="Proteomes" id="UP000027931">
    <property type="component" value="Unassembled WGS sequence"/>
</dbReference>
<dbReference type="EMBL" id="JMIR01000003">
    <property type="protein sequence ID" value="KEO84720.1"/>
    <property type="molecule type" value="Genomic_DNA"/>
</dbReference>
<organism evidence="1 2">
    <name type="scientific">Tumebacillus flagellatus</name>
    <dbReference type="NCBI Taxonomy" id="1157490"/>
    <lineage>
        <taxon>Bacteria</taxon>
        <taxon>Bacillati</taxon>
        <taxon>Bacillota</taxon>
        <taxon>Bacilli</taxon>
        <taxon>Bacillales</taxon>
        <taxon>Alicyclobacillaceae</taxon>
        <taxon>Tumebacillus</taxon>
    </lineage>
</organism>
<name>A0A074LVY1_9BACL</name>
<dbReference type="AlphaFoldDB" id="A0A074LVY1"/>
<accession>A0A074LVY1</accession>
<proteinExistence type="predicted"/>
<comment type="caution">
    <text evidence="1">The sequence shown here is derived from an EMBL/GenBank/DDBJ whole genome shotgun (WGS) entry which is preliminary data.</text>
</comment>
<evidence type="ECO:0000313" key="1">
    <source>
        <dbReference type="EMBL" id="KEO84720.1"/>
    </source>
</evidence>
<reference evidence="1 2" key="1">
    <citation type="journal article" date="2013" name="Int. J. Syst. Evol. Microbiol.">
        <title>Tumebacillus flagellatus sp. nov., an alpha-amylase/pullulanase-producing bacterium isolated from cassava wastewater.</title>
        <authorList>
            <person name="Wang Q."/>
            <person name="Xie N."/>
            <person name="Qin Y."/>
            <person name="Shen N."/>
            <person name="Zhu J."/>
            <person name="Mi H."/>
            <person name="Huang R."/>
        </authorList>
    </citation>
    <scope>NUCLEOTIDE SEQUENCE [LARGE SCALE GENOMIC DNA]</scope>
    <source>
        <strain evidence="1 2">GST4</strain>
    </source>
</reference>